<proteinExistence type="predicted"/>
<dbReference type="SMART" id="SM00382">
    <property type="entry name" value="AAA"/>
    <property type="match status" value="2"/>
</dbReference>
<dbReference type="PROSITE" id="PS51981">
    <property type="entry name" value="ZF_RZ"/>
    <property type="match status" value="1"/>
</dbReference>
<evidence type="ECO:0000313" key="9">
    <source>
        <dbReference type="EnsemblMetazoa" id="CLYHEMP004504.1"/>
    </source>
</evidence>
<feature type="compositionally biased region" description="Polar residues" evidence="7">
    <location>
        <begin position="18"/>
        <end position="28"/>
    </location>
</feature>
<dbReference type="PANTHER" id="PTHR22605">
    <property type="entry name" value="RZ-TYPE DOMAIN-CONTAINING PROTEIN"/>
    <property type="match status" value="1"/>
</dbReference>
<feature type="compositionally biased region" description="Basic and acidic residues" evidence="7">
    <location>
        <begin position="637"/>
        <end position="656"/>
    </location>
</feature>
<evidence type="ECO:0000259" key="8">
    <source>
        <dbReference type="PROSITE" id="PS51981"/>
    </source>
</evidence>
<dbReference type="PANTHER" id="PTHR22605:SF16">
    <property type="entry name" value="E3 UBIQUITIN-PROTEIN LIGASE RNF213"/>
    <property type="match status" value="1"/>
</dbReference>
<name>A0A7M5UUT2_9CNID</name>
<evidence type="ECO:0000313" key="10">
    <source>
        <dbReference type="Proteomes" id="UP000594262"/>
    </source>
</evidence>
<dbReference type="InterPro" id="IPR003593">
    <property type="entry name" value="AAA+_ATPase"/>
</dbReference>
<keyword evidence="4" id="KW-0863">Zinc-finger</keyword>
<evidence type="ECO:0000256" key="7">
    <source>
        <dbReference type="SAM" id="MobiDB-lite"/>
    </source>
</evidence>
<sequence>MNSENPSENDSNDGGTGSDHTPNHSPNFSGARKKKSKSKKGFGLRQQLGKLGNILKNPFHWKDKSKKLILDETFMHDNFNIFLNLDQLGKDGREVRNSQDEKSNIASAATPQIRFDDSDTIKVYFICFKHPIFDKKGLNVLLNVFGLGAGRSRPIPMTETQLFINEETHKSCLIHELSISKKDLTDRDNKLLYQYQIVWYNPELQKEVVFNEQIYVAMEQRVESFYRLLEINQDHHLLENSMYFQIDDFVLLPSKVDMLRESYYQEYRKYQMENRKGLYLSLLKSNLYYISKTIPLKSLYEYSLFVRGVFEGAARSNVISHENRPVTWKTGIIVREEIRDMQIQLLKTYDIHKSILQGEESSFDERVGSFIFILSSLYSYLPLIEGLGCKQQILRYAFNGLSLETLYRGMSMKDYFDHDILNILKRQFPEQVLRKIGSMLAALLKKGLEQNHSDHIKDNWCSVLVLCHVISFQRELFIGDQTHKKFSKKEALQGIDKNEFTDYIIHLLLENLSSYSFSLRIDPAFQRAVLLLAGSHLENVVNSGLFSFTKIANHIQEFLNTEQLVPEDLQHLSLSIAQIPMKMIDDNIEGFVKLLKVVVDKLPVTQLTRDLYDAIITKLLTWTRSNGGENEAGDVDDEKKDEKSIPKETPVNEEKPTTPPSEEFSVQAEAGSEKPPINDEENPSNAAGLPQDGSKYINSTLEKALANIVVSLTENFDLRIWYDVDSWFVHSGLKFFNDLLNLVELWGLGSLIFEIVQKLEKSFKALRNNAHGDYKLVGLNTDNYRPEVTFMMEPFIADATLAFFKAFFVLDINNITKHSETDKNILYMQMSGRNCHVVVTSFLEEWVKLETLEQKTHYLLFWPSMAAFVEFTWNTNDAGQEVGPFRNVRYEILITLDELEKKLITFELPLLLLKSIKRKKEAFIAIFMMVKGGAGRTTIDQLERNLQRLKEFDEASDILKFFNDTMKKAGSRIIDTRPLEGLLAQASDGDLTFAELEIKAPGDAWKYYNVNSTDVIVNFFKLRLGDSKIFARSWELFLRDYTSIDSLAKVDPIVDLLLTPTLQNLKDFMMSLDQGKADVAMIDLYLNWPVTKALNEAGEETTETKSVNHFTPNQLQEELLVLYRYFGLKENVNHEKKDKFIRKLTTNCFCYLRVKSLAKAYKNVLQIKEALQLTGDFTNIETLDQMDLFDQNKPISEYSEELQKSLVEISNTEEKVFENVLNNINFFLWMRESMKGPQEVKTFVDLVTNSAGESDYEHDRILDFESVCQAFRPIIFNVRREASFGDLHIACNETSIHTNTDIFYKLSDCKRNLEWFKHMKRIQGSASTKTFEQIKAINKKGEYTIGIAQPDYEMFLTEDIDMKKVVRLQFTSKKTGTRDLLLTEIEDLQSSLMLLGREARGGAENHDEAETEKTIFVQHTELAIQLGTLYVDLCQMGDVASFNWNISFPCNIYSTTEGDPEKKSRQLYEIYAEIKKMEERRNKLNSLLEVHTNYPALNYFTNKQCLLLQKYFYQRDGNLLLNVIGLLRLTPGRKNMTMKTARQFIDFILKNSATIDDEKSIVDVGTAPFQSLSFVGRVLNVNKVNNAYSIPSYINCNKPTLVSLPKDEVLQFVLGMYFEYNGELPNQENILVCTKETTLEQVKLLMLRVGYNKDGLYCLVFADSMNYIACEKAVDFMNQIMRNGREMGKFVFVCCTENESKSNLVASLDTYRTRKSLEYTETEQRLRDKLCMRTIYKTHSGLNFASKADVEDFNTRIITSSEGGMGKSLYVDERKEIMLSSCYGFTSSEKASKNILTIRVQGTTVDVVEIVERLQEINSQQMDDHPKFYHFDVAPTVTEGVDALFFNVVILGMLQTPLGKVWHKNQQDYVIIEMTTTHTNSVSNFMAMLPQTRCATPQETINFYKNDEVISPTKYCQLNLLSLEPFRRVHTYLEAYVAGEEILNQLAYFVASEEALTILQKVAMLEMFVRKCGVLNPTWMEIRNFVYFFNMQLMDSENCIYTSVECSEMFPGFKNFVLKFLLRMAKDFSTRSLGDDDTNKLESGGFLLELKTKWEQSHHPYLFFNKDGGTFTFFGLNINQAGDLVHKRPNGSNEIVEPQLMNSKLHGILSENMKFDIVNFASDYQKLPREKKLTILYRVLIGGSDFNFDPDPNYQLTVDNMKKMLAIFTRIKCSIPVILMGETGCGKTSLITFMCKILAKSKEASNLVLVKIHGGVTKQHIMQHVQNAKKLAKKSGDKKTILFFDEANTTDAIGLIKEIIIDKSLNGELLGLEENNMVVIAACNPYRRHSQDMIERLESAGLGYHVGTDQTYEKIGQIPLRQLVYRVHPLPESMKPLVWDFGQLDDVTEELYTREIVNSAFKEKKLPQNDTDFIENLISLLTASQKYMRSRKNECSFVSLRDVERSVQVASWFYKVYTGYQLQNCPKDILKQILILTIAVCYIARLEKRHEFLKYIAPFFKGRFHFDGGTLKLKELIKDYQREFVDDLQVKENIAKNEALCENIFMMVVCIELRIPLFIVGKPGSSKSLAKTIIQDNMQGSSSASPLFRKFKEIFVTSYQCSPHSTADGIISVFRQAQNYQQDRNLDLFASVVVLDEVGLAEDSPKMPLKALHPLLEDGTDGFEDLRDAEKEEARYRKTTGAEKRVAFIGISNWALDPAKMNRGIMLKRNMLDLTELISTASEICSSNERIRDKIKFLLKPLSEAFYKLYNMQKENPTLIKHRKEEFFGMRDFYSLIKMIFCAAKFYNGMPPLHEIELAVLRNFSGLEQYDMWAIFRDVLTSSPLANALGTIELEISAADMIRKNFEKNCLCCSLTPTVKRCQTNRYLLIMTEKYSSLPIIKGMELDVPENLSVIFGSSFPKDQEFTQVCRDINKIKICMETGRTVILLNMENLYESLYDALNQYYVEFGGKNYVDLGLGTHRVRCRVHEDFKLIVVADKKVVYELFPIPLINRLEKHFLTMTSSLEPYQLRHAKELMEWAKQVASNSNRSKSTEEGMFVGYNSDTCGAIIMQLCQKGVQEDQLFERGQDALIKIATPDGILRSKNKHMIQTYFNNQKHDSLKLYLQDQLSSQNPSKYLQVTTHSRLLSLNECQTIAGEDSSVTMFSLVQFETDHSFRHSIKSFLETKKSDEQKNFLFIQYNMTATSGNLITCAQHITEELCLQHTLQDNTFIVFILQITRRFDSTLSGLSCSQAHWDYIHIDDLREPDIHMPSFMKYLDRPMSDLFAPDCQEDLSMLIKGSVPSAMKTLNTMGETRIDELAAKLRVVNHLFDKNKVFSSTVISEIHKQLLHKESQVLPEHSKGWVMREAVEQHYIPNYGTFRASLALCVEDKVIPVWKSLLTLMDENSNLMVLHQGMDLYGGLWTLLFQAFTTSGEHNEKPIEESKQSNYSRFPFSKRISLMLDNVMQTYVIGASEEDKRENLSKAMNGLSINSLLSNLSNEQIEDYKKDFLMYKFPGLAQQGYQILNDNMSWSAAQQSDGEPQAAHSRIGDIHVAHQDFERSCLAKIFSFKPDLLLRSLFFDKSILKNIDRTVLKFLLNHYNKLFEETDVHSIQKINSELQKLNKFLKDVFVLLDIDVFPNIKLMWEKLQIVQIFIQHVINENGALDTILIFWNSLESDLHMCISEEGGWLTIETIFTETIRSTYNPSFRQACCQCLISLLDEFIVKKCGQSPHMVETALRYIFHASVDIPSSQISPVEGFAIHSTPMLKMYLLQSLIQRNIDVEEYLERFLEERLLLLENLNVIEICKMFMFTYQDKLSRDVFDNISLEEAYHSTSLLSNIATEMKSATFYLTSSTLQTDQPVTLDSLKMVAKLRMCFEFVSKMMYQRFLTNTKFNDDVCGLQDDLFHIVLEFLTSSGRETEPHLFILRNVIFDYGFDELKLLVKKSGFNFGLNFEEIAESLNSDPFLVYGGPYVDVKRKLPHDITQLPNKKNGKDLLWSLGTMQKYILSVPPQGVKNNARKVGNENFIYNVEMMEIDGGLKQLLHHFNCIMDHCDDPQSLLYFFKVIKTEPLQSQKWYFPTMPSDPFAVVDEFRKKNTNMNFVPHACPNGHIYVITECGRAYTEAKCPEKGCGLRIGGHAHILDDKNKKVESRDNTERGHCLGSIKERKYDSGERDLNNLSTALIRFLLHMAMLSGDAYKTNQALNIALKERDGTSVESFLISHLKKDLEFIKSSLDRNNEETRLALHVLLKIIADKKSTSLGFNLPEMRDQKKRSELETRLDQVFIQPFCHSYEMELRKFQNALADTQTIYRDLYEIEIKENTSLSPFNVMTSTFLWCYRLPVTFNHFKGLLQNKASSNSEGNRQLITLFEKTYIYEIMELLPDIIEFQSILYKHLNFQLDKATSRQTTLKSVLETLPVDSGKRLNGLKESIFKVWNILRSDLKNHGLFQREKNFPGNEMNENWPISFLLSSDSGDGRYLKTLLVLMATAQNELLGSYKELATLPTPLIKKECRELDKSDVIIYRPEEDLKPLVYRYSDFSIRCGEGRFVTYHYDNIETRLMEHVCFDKCLIDTASIPIYRYQDEIRGTDRFLNLSRKMKQVAIGPSEQRQMMSELIGVHQVSDTLKGVEIAIGFLSSTGGEPSLLYAEYLKDILHMELEKFLPSMKMQDEITLSHLSSCWTMLTVERALRSQNPFACEEIFMEGLDFDQLAQTRLILDRLDLHILIGLLTEYIVCDLPMRGPNDVTFELGEALFLYNEERKAYDTDLIESMIEQIPMDIQVAHAEPFWREVAAAFKQNQ</sequence>
<dbReference type="Pfam" id="PF07728">
    <property type="entry name" value="AAA_5"/>
    <property type="match status" value="1"/>
</dbReference>
<accession>A0A7M5UUT2</accession>
<dbReference type="GO" id="GO:0016887">
    <property type="term" value="F:ATP hydrolysis activity"/>
    <property type="evidence" value="ECO:0007669"/>
    <property type="project" value="InterPro"/>
</dbReference>
<evidence type="ECO:0000256" key="1">
    <source>
        <dbReference type="ARBA" id="ARBA00004496"/>
    </source>
</evidence>
<keyword evidence="5" id="KW-0862">Zinc</keyword>
<dbReference type="GO" id="GO:0002376">
    <property type="term" value="P:immune system process"/>
    <property type="evidence" value="ECO:0007669"/>
    <property type="project" value="UniProtKB-KW"/>
</dbReference>
<dbReference type="Proteomes" id="UP000594262">
    <property type="component" value="Unplaced"/>
</dbReference>
<dbReference type="GO" id="GO:0005524">
    <property type="term" value="F:ATP binding"/>
    <property type="evidence" value="ECO:0007669"/>
    <property type="project" value="InterPro"/>
</dbReference>
<dbReference type="SUPFAM" id="SSF52540">
    <property type="entry name" value="P-loop containing nucleoside triphosphate hydrolases"/>
    <property type="match status" value="1"/>
</dbReference>
<dbReference type="GO" id="GO:0008270">
    <property type="term" value="F:zinc ion binding"/>
    <property type="evidence" value="ECO:0007669"/>
    <property type="project" value="UniProtKB-KW"/>
</dbReference>
<reference evidence="9" key="1">
    <citation type="submission" date="2021-01" db="UniProtKB">
        <authorList>
            <consortium name="EnsemblMetazoa"/>
        </authorList>
    </citation>
    <scope>IDENTIFICATION</scope>
</reference>
<dbReference type="GO" id="GO:0004842">
    <property type="term" value="F:ubiquitin-protein transferase activity"/>
    <property type="evidence" value="ECO:0007669"/>
    <property type="project" value="InterPro"/>
</dbReference>
<dbReference type="CDD" id="cd00009">
    <property type="entry name" value="AAA"/>
    <property type="match status" value="1"/>
</dbReference>
<dbReference type="InterPro" id="IPR027417">
    <property type="entry name" value="P-loop_NTPase"/>
</dbReference>
<dbReference type="GO" id="GO:0005737">
    <property type="term" value="C:cytoplasm"/>
    <property type="evidence" value="ECO:0007669"/>
    <property type="project" value="UniProtKB-SubCell"/>
</dbReference>
<organism evidence="9 10">
    <name type="scientific">Clytia hemisphaerica</name>
    <dbReference type="NCBI Taxonomy" id="252671"/>
    <lineage>
        <taxon>Eukaryota</taxon>
        <taxon>Metazoa</taxon>
        <taxon>Cnidaria</taxon>
        <taxon>Hydrozoa</taxon>
        <taxon>Hydroidolina</taxon>
        <taxon>Leptothecata</taxon>
        <taxon>Obeliida</taxon>
        <taxon>Clytiidae</taxon>
        <taxon>Clytia</taxon>
    </lineage>
</organism>
<keyword evidence="10" id="KW-1185">Reference proteome</keyword>
<dbReference type="EnsemblMetazoa" id="CLYHEMT004504.1">
    <property type="protein sequence ID" value="CLYHEMP004504.1"/>
    <property type="gene ID" value="CLYHEMG004504"/>
</dbReference>
<feature type="compositionally biased region" description="Low complexity" evidence="7">
    <location>
        <begin position="1"/>
        <end position="13"/>
    </location>
</feature>
<dbReference type="OrthoDB" id="2423195at2759"/>
<protein>
    <recommendedName>
        <fullName evidence="8">RZ-type domain-containing protein</fullName>
    </recommendedName>
</protein>
<evidence type="ECO:0000256" key="5">
    <source>
        <dbReference type="ARBA" id="ARBA00022833"/>
    </source>
</evidence>
<keyword evidence="2" id="KW-0963">Cytoplasm</keyword>
<dbReference type="InterPro" id="IPR011704">
    <property type="entry name" value="ATPase_dyneun-rel_AAA"/>
</dbReference>
<dbReference type="Pfam" id="PF20173">
    <property type="entry name" value="ZnF_RZ-type"/>
    <property type="match status" value="1"/>
</dbReference>
<feature type="region of interest" description="Disordered" evidence="7">
    <location>
        <begin position="1"/>
        <end position="42"/>
    </location>
</feature>
<evidence type="ECO:0000256" key="6">
    <source>
        <dbReference type="ARBA" id="ARBA00022859"/>
    </source>
</evidence>
<dbReference type="InterPro" id="IPR046439">
    <property type="entry name" value="ZF_RZ_dom"/>
</dbReference>
<feature type="domain" description="RZ-type" evidence="8">
    <location>
        <begin position="4026"/>
        <end position="4102"/>
    </location>
</feature>
<evidence type="ECO:0000256" key="3">
    <source>
        <dbReference type="ARBA" id="ARBA00022723"/>
    </source>
</evidence>
<keyword evidence="6" id="KW-0391">Immunity</keyword>
<feature type="compositionally biased region" description="Basic residues" evidence="7">
    <location>
        <begin position="31"/>
        <end position="42"/>
    </location>
</feature>
<dbReference type="InterPro" id="IPR031248">
    <property type="entry name" value="RNF213"/>
</dbReference>
<evidence type="ECO:0000256" key="4">
    <source>
        <dbReference type="ARBA" id="ARBA00022771"/>
    </source>
</evidence>
<evidence type="ECO:0000256" key="2">
    <source>
        <dbReference type="ARBA" id="ARBA00022490"/>
    </source>
</evidence>
<keyword evidence="3" id="KW-0479">Metal-binding</keyword>
<dbReference type="Gene3D" id="3.40.50.300">
    <property type="entry name" value="P-loop containing nucleotide triphosphate hydrolases"/>
    <property type="match status" value="2"/>
</dbReference>
<comment type="subcellular location">
    <subcellularLocation>
        <location evidence="1">Cytoplasm</location>
    </subcellularLocation>
</comment>
<feature type="region of interest" description="Disordered" evidence="7">
    <location>
        <begin position="626"/>
        <end position="691"/>
    </location>
</feature>